<dbReference type="Proteomes" id="UP000247565">
    <property type="component" value="Unassembled WGS sequence"/>
</dbReference>
<organism evidence="3 4">
    <name type="scientific">Commensalibacter melissae</name>
    <dbReference type="NCBI Taxonomy" id="2070537"/>
    <lineage>
        <taxon>Bacteria</taxon>
        <taxon>Pseudomonadati</taxon>
        <taxon>Pseudomonadota</taxon>
        <taxon>Alphaproteobacteria</taxon>
        <taxon>Acetobacterales</taxon>
        <taxon>Acetobacteraceae</taxon>
    </lineage>
</organism>
<dbReference type="SMART" id="SM00978">
    <property type="entry name" value="Tim44"/>
    <property type="match status" value="1"/>
</dbReference>
<dbReference type="InterPro" id="IPR007379">
    <property type="entry name" value="Tim44-like_dom"/>
</dbReference>
<dbReference type="AlphaFoldDB" id="A0A318N023"/>
<sequence length="234" mass="25872">MDFSVGDIPIDIIIFSLIAIFLILRLRSVLGKKTGFEKHEAISLTVKAPAFLSNTKNKPVQPAVAPVPKVNYEIPAANSELGQTLQKISALDSTFVPQKFVAGTEIVFRKILTAFANADLNSLGSMLTSDAYSSFERAIEKRQGAHEIQKIEIKAICSIAITKAEIKSEVDPKKALIEVKIISDQLNCIFDKKKEPVVGTESVTEFIDFWLFERVLGMNGQDISWRLKSTRTGT</sequence>
<dbReference type="SUPFAM" id="SSF54427">
    <property type="entry name" value="NTF2-like"/>
    <property type="match status" value="1"/>
</dbReference>
<evidence type="ECO:0000256" key="1">
    <source>
        <dbReference type="SAM" id="Phobius"/>
    </source>
</evidence>
<keyword evidence="4" id="KW-1185">Reference proteome</keyword>
<evidence type="ECO:0000313" key="3">
    <source>
        <dbReference type="EMBL" id="PXZ01689.1"/>
    </source>
</evidence>
<dbReference type="Gene3D" id="3.10.450.240">
    <property type="match status" value="1"/>
</dbReference>
<comment type="caution">
    <text evidence="3">The sequence shown here is derived from an EMBL/GenBank/DDBJ whole genome shotgun (WGS) entry which is preliminary data.</text>
</comment>
<feature type="transmembrane region" description="Helical" evidence="1">
    <location>
        <begin position="12"/>
        <end position="30"/>
    </location>
</feature>
<dbReference type="InterPro" id="IPR032710">
    <property type="entry name" value="NTF2-like_dom_sf"/>
</dbReference>
<feature type="domain" description="Tim44-like" evidence="2">
    <location>
        <begin position="81"/>
        <end position="232"/>
    </location>
</feature>
<name>A0A318N023_9PROT</name>
<dbReference type="EMBL" id="QGLT01000001">
    <property type="protein sequence ID" value="PXZ01689.1"/>
    <property type="molecule type" value="Genomic_DNA"/>
</dbReference>
<gene>
    <name evidence="3" type="ORF">DK869_01370</name>
</gene>
<keyword evidence="1" id="KW-0472">Membrane</keyword>
<protein>
    <submittedName>
        <fullName evidence="3">Transporter</fullName>
    </submittedName>
</protein>
<keyword evidence="1" id="KW-0812">Transmembrane</keyword>
<reference evidence="3 4" key="1">
    <citation type="submission" date="2018-05" db="EMBL/GenBank/DDBJ databases">
        <title>Reference genomes for bee gut microbiota database.</title>
        <authorList>
            <person name="Ellegaard K.M."/>
        </authorList>
    </citation>
    <scope>NUCLEOTIDE SEQUENCE [LARGE SCALE GENOMIC DNA]</scope>
    <source>
        <strain evidence="3 4">ESL0284</strain>
    </source>
</reference>
<dbReference type="NCBIfam" id="NF033779">
    <property type="entry name" value="Tim44_TimA_adap"/>
    <property type="match status" value="1"/>
</dbReference>
<proteinExistence type="predicted"/>
<dbReference type="RefSeq" id="WP_110438208.1">
    <property type="nucleotide sequence ID" value="NZ_CP046393.1"/>
</dbReference>
<accession>A0A318N023</accession>
<dbReference type="Pfam" id="PF04280">
    <property type="entry name" value="Tim44"/>
    <property type="match status" value="1"/>
</dbReference>
<evidence type="ECO:0000313" key="4">
    <source>
        <dbReference type="Proteomes" id="UP000247565"/>
    </source>
</evidence>
<evidence type="ECO:0000259" key="2">
    <source>
        <dbReference type="SMART" id="SM00978"/>
    </source>
</evidence>
<keyword evidence="1" id="KW-1133">Transmembrane helix</keyword>
<dbReference type="OrthoDB" id="9798618at2"/>